<evidence type="ECO:0000313" key="1">
    <source>
        <dbReference type="EMBL" id="AZV02110.1"/>
    </source>
</evidence>
<name>A0A678ZS46_9CAUD</name>
<organism evidence="1 2">
    <name type="scientific">Pectobacterium phage Arno162</name>
    <dbReference type="NCBI Taxonomy" id="2500577"/>
    <lineage>
        <taxon>Viruses</taxon>
        <taxon>Duplodnaviria</taxon>
        <taxon>Heunggongvirae</taxon>
        <taxon>Uroviricota</taxon>
        <taxon>Caudoviricetes</taxon>
        <taxon>Andersonviridae</taxon>
        <taxon>Andersonviridae incertae sedis</taxon>
        <taxon>Arnovirus</taxon>
        <taxon>Arnovirus arno162</taxon>
    </lineage>
</organism>
<dbReference type="EMBL" id="MK290737">
    <property type="protein sequence ID" value="AZV02110.1"/>
    <property type="molecule type" value="Genomic_DNA"/>
</dbReference>
<gene>
    <name evidence="1" type="ORF">Arno162_70</name>
</gene>
<reference evidence="1 2" key="1">
    <citation type="submission" date="2018-12" db="EMBL/GenBank/DDBJ databases">
        <authorList>
            <person name="Shneider M.M."/>
            <person name="Kabilov M.R."/>
            <person name="Miroshnikov K.A."/>
        </authorList>
    </citation>
    <scope>NUCLEOTIDE SEQUENCE [LARGE SCALE GENOMIC DNA]</scope>
</reference>
<sequence length="136" mass="15639">MKKQSQLGMHPSTASARLIKDILFKFVCDSGKNKCHHCGEPMMRDTFSVEHKTPWLDSDNPIELYFNLNNIGFSHLSCNIKASRNGRKVQDGVCHGTVTMYNRGCKCSFCLNAWNSYKRAKYTPEKRRKKYLLTGK</sequence>
<proteinExistence type="predicted"/>
<evidence type="ECO:0000313" key="2">
    <source>
        <dbReference type="Proteomes" id="UP000430872"/>
    </source>
</evidence>
<accession>A0A678ZS46</accession>
<keyword evidence="2" id="KW-1185">Reference proteome</keyword>
<protein>
    <submittedName>
        <fullName evidence="1">Uncharacterized protein</fullName>
    </submittedName>
</protein>
<dbReference type="Proteomes" id="UP000430872">
    <property type="component" value="Segment"/>
</dbReference>